<gene>
    <name evidence="6" type="ORF">NMOB1V02_LOCUS590</name>
</gene>
<accession>A0A7R9BDT8</accession>
<dbReference type="Gene3D" id="2.60.120.920">
    <property type="match status" value="1"/>
</dbReference>
<evidence type="ECO:0000259" key="5">
    <source>
        <dbReference type="PROSITE" id="PS50188"/>
    </source>
</evidence>
<dbReference type="Proteomes" id="UP000678499">
    <property type="component" value="Unassembled WGS sequence"/>
</dbReference>
<dbReference type="PANTHER" id="PTHR13363:SF5">
    <property type="entry name" value="E3 UBIQUITIN-PROTEIN LIGASE RNF123"/>
    <property type="match status" value="1"/>
</dbReference>
<dbReference type="EMBL" id="OA882087">
    <property type="protein sequence ID" value="CAD7272668.1"/>
    <property type="molecule type" value="Genomic_DNA"/>
</dbReference>
<dbReference type="InterPro" id="IPR045129">
    <property type="entry name" value="RNF123/RKP/RSPRY1"/>
</dbReference>
<evidence type="ECO:0000256" key="3">
    <source>
        <dbReference type="ARBA" id="ARBA00022833"/>
    </source>
</evidence>
<evidence type="ECO:0000313" key="7">
    <source>
        <dbReference type="Proteomes" id="UP000678499"/>
    </source>
</evidence>
<evidence type="ECO:0000256" key="2">
    <source>
        <dbReference type="ARBA" id="ARBA00022771"/>
    </source>
</evidence>
<dbReference type="InterPro" id="IPR043136">
    <property type="entry name" value="B30.2/SPRY_sf"/>
</dbReference>
<evidence type="ECO:0000256" key="1">
    <source>
        <dbReference type="ARBA" id="ARBA00022723"/>
    </source>
</evidence>
<dbReference type="InterPro" id="IPR013320">
    <property type="entry name" value="ConA-like_dom_sf"/>
</dbReference>
<feature type="region of interest" description="Disordered" evidence="4">
    <location>
        <begin position="637"/>
        <end position="660"/>
    </location>
</feature>
<dbReference type="SMART" id="SM00449">
    <property type="entry name" value="SPRY"/>
    <property type="match status" value="1"/>
</dbReference>
<dbReference type="GO" id="GO:0051603">
    <property type="term" value="P:proteolysis involved in protein catabolic process"/>
    <property type="evidence" value="ECO:0007669"/>
    <property type="project" value="TreeGrafter"/>
</dbReference>
<name>A0A7R9BDT8_9CRUS</name>
<sequence>MEEIVRNVFGDNFVETTRTRRNSPSPIRARKSGRSLSPIAAFDTKDRSLLDRLDARIASQLDSTNKGKSEKLPVEKLGRLGPAKVHFDIATHVGSFIVGPDRVGVGSQSHFSSLKANVCVFKGKWQYEVLLGSKGVMQVIQLFQFSNTCSSFGMELLVQDFRCAQMSQVNFAGLDFFISFQVGWCTKDCQFSEENGVGDTIDSYSYDGNRVRKWNVATYRYGEPWLSGDIIGVTIDCDDHKIEFYRNGRSLGVAFSNVKSAPGVAYLPGVSLGDGENLVANFGATPYKYPVKGFSPLQDPPESDLKKGKLLFGWLANLIEVFEPPSPKNGSKVVTAVQQVPSRKAKFYLVGARIFRQLSQLLVSPYIVEAQFMPFLQTTNVETCLTVMWALIEDQDLIKCMEYVCISLLTKFRQSASSGEFPNQKASLSLLKRILNHERTRKLLLKNVFFERVRFPTFMHLKPLDDDALKVVAPVVYWEGRDEKDKAVYETSIAKLGREVGELEKLQLDVLKQLLITTDGKPGEPSSRCLFLHKIRRFIKENIWSARIPLMMQTPTPVMLCFFHRLLTAHADLLKSEGTLDENVHVPLKAFCDDARSEHADSLHGIVAVTASVDELSRIARPHQINVDVVLAFEGDTAGESSDSTDTSTEDEDIRNASGHRGAQLIGTMRASTSEVLKEPALHELLDDVVWIFHLGAHKQIAKMTALRENLDEFLAAEKDLRKKISVLKDGGSVKEELEASSQILKEKISDEVRHMAWVSAVIYTKNRQQDLIFLTK</sequence>
<feature type="domain" description="B30.2/SPRY" evidence="5">
    <location>
        <begin position="65"/>
        <end position="287"/>
    </location>
</feature>
<dbReference type="GO" id="GO:0005737">
    <property type="term" value="C:cytoplasm"/>
    <property type="evidence" value="ECO:0007669"/>
    <property type="project" value="TreeGrafter"/>
</dbReference>
<protein>
    <recommendedName>
        <fullName evidence="5">B30.2/SPRY domain-containing protein</fullName>
    </recommendedName>
</protein>
<dbReference type="GO" id="GO:0004842">
    <property type="term" value="F:ubiquitin-protein transferase activity"/>
    <property type="evidence" value="ECO:0007669"/>
    <property type="project" value="InterPro"/>
</dbReference>
<keyword evidence="1" id="KW-0479">Metal-binding</keyword>
<dbReference type="PROSITE" id="PS50188">
    <property type="entry name" value="B302_SPRY"/>
    <property type="match status" value="1"/>
</dbReference>
<keyword evidence="7" id="KW-1185">Reference proteome</keyword>
<evidence type="ECO:0000256" key="4">
    <source>
        <dbReference type="SAM" id="MobiDB-lite"/>
    </source>
</evidence>
<dbReference type="GO" id="GO:0008270">
    <property type="term" value="F:zinc ion binding"/>
    <property type="evidence" value="ECO:0007669"/>
    <property type="project" value="UniProtKB-KW"/>
</dbReference>
<dbReference type="AlphaFoldDB" id="A0A7R9BDT8"/>
<dbReference type="EMBL" id="CAJPEX010000050">
    <property type="protein sequence ID" value="CAG0912820.1"/>
    <property type="molecule type" value="Genomic_DNA"/>
</dbReference>
<organism evidence="6">
    <name type="scientific">Notodromas monacha</name>
    <dbReference type="NCBI Taxonomy" id="399045"/>
    <lineage>
        <taxon>Eukaryota</taxon>
        <taxon>Metazoa</taxon>
        <taxon>Ecdysozoa</taxon>
        <taxon>Arthropoda</taxon>
        <taxon>Crustacea</taxon>
        <taxon>Oligostraca</taxon>
        <taxon>Ostracoda</taxon>
        <taxon>Podocopa</taxon>
        <taxon>Podocopida</taxon>
        <taxon>Cypridocopina</taxon>
        <taxon>Cypridoidea</taxon>
        <taxon>Cyprididae</taxon>
        <taxon>Notodromas</taxon>
    </lineage>
</organism>
<dbReference type="OrthoDB" id="258495at2759"/>
<dbReference type="SUPFAM" id="SSF49899">
    <property type="entry name" value="Concanavalin A-like lectins/glucanases"/>
    <property type="match status" value="1"/>
</dbReference>
<proteinExistence type="predicted"/>
<dbReference type="InterPro" id="IPR001870">
    <property type="entry name" value="B30.2/SPRY"/>
</dbReference>
<evidence type="ECO:0000313" key="6">
    <source>
        <dbReference type="EMBL" id="CAD7272668.1"/>
    </source>
</evidence>
<keyword evidence="3" id="KW-0862">Zinc</keyword>
<dbReference type="PANTHER" id="PTHR13363">
    <property type="entry name" value="RING FINGER AND SRY DOMAIN-CONTAINING"/>
    <property type="match status" value="1"/>
</dbReference>
<keyword evidence="2" id="KW-0863">Zinc-finger</keyword>
<dbReference type="Pfam" id="PF00622">
    <property type="entry name" value="SPRY"/>
    <property type="match status" value="1"/>
</dbReference>
<dbReference type="InterPro" id="IPR003877">
    <property type="entry name" value="SPRY_dom"/>
</dbReference>
<reference evidence="6" key="1">
    <citation type="submission" date="2020-11" db="EMBL/GenBank/DDBJ databases">
        <authorList>
            <person name="Tran Van P."/>
        </authorList>
    </citation>
    <scope>NUCLEOTIDE SEQUENCE</scope>
</reference>